<reference evidence="6" key="1">
    <citation type="submission" date="2017-06" db="EMBL/GenBank/DDBJ databases">
        <authorList>
            <person name="Varghese N."/>
            <person name="Submissions S."/>
        </authorList>
    </citation>
    <scope>NUCLEOTIDE SEQUENCE [LARGE SCALE GENOMIC DNA]</scope>
    <source>
        <strain evidence="6">LNB2</strain>
    </source>
</reference>
<feature type="domain" description="Prohead serine protease" evidence="4">
    <location>
        <begin position="11"/>
        <end position="152"/>
    </location>
</feature>
<keyword evidence="1" id="KW-1188">Viral release from host cell</keyword>
<dbReference type="AlphaFoldDB" id="A0A239F8Z0"/>
<dbReference type="Proteomes" id="UP000198281">
    <property type="component" value="Unassembled WGS sequence"/>
</dbReference>
<accession>A0A239F8Z0</accession>
<dbReference type="InterPro" id="IPR054613">
    <property type="entry name" value="Peptidase_S78_dom"/>
</dbReference>
<dbReference type="InterPro" id="IPR006433">
    <property type="entry name" value="Prohead_protease"/>
</dbReference>
<keyword evidence="3" id="KW-0378">Hydrolase</keyword>
<dbReference type="GO" id="GO:0008233">
    <property type="term" value="F:peptidase activity"/>
    <property type="evidence" value="ECO:0007669"/>
    <property type="project" value="UniProtKB-KW"/>
</dbReference>
<dbReference type="NCBIfam" id="TIGR01543">
    <property type="entry name" value="proheadase_HK97"/>
    <property type="match status" value="1"/>
</dbReference>
<evidence type="ECO:0000256" key="2">
    <source>
        <dbReference type="ARBA" id="ARBA00022670"/>
    </source>
</evidence>
<dbReference type="Pfam" id="PF04586">
    <property type="entry name" value="Peptidase_S78"/>
    <property type="match status" value="1"/>
</dbReference>
<organism evidence="5 6">
    <name type="scientific">Edaphosphingomonas laterariae</name>
    <dbReference type="NCBI Taxonomy" id="861865"/>
    <lineage>
        <taxon>Bacteria</taxon>
        <taxon>Pseudomonadati</taxon>
        <taxon>Pseudomonadota</taxon>
        <taxon>Alphaproteobacteria</taxon>
        <taxon>Sphingomonadales</taxon>
        <taxon>Rhizorhabdaceae</taxon>
        <taxon>Edaphosphingomonas</taxon>
    </lineage>
</organism>
<gene>
    <name evidence="5" type="ORF">SAMN06295912_108126</name>
</gene>
<keyword evidence="2" id="KW-0645">Protease</keyword>
<evidence type="ECO:0000313" key="6">
    <source>
        <dbReference type="Proteomes" id="UP000198281"/>
    </source>
</evidence>
<evidence type="ECO:0000259" key="4">
    <source>
        <dbReference type="Pfam" id="PF04586"/>
    </source>
</evidence>
<evidence type="ECO:0000313" key="5">
    <source>
        <dbReference type="EMBL" id="SNS53389.1"/>
    </source>
</evidence>
<evidence type="ECO:0000256" key="1">
    <source>
        <dbReference type="ARBA" id="ARBA00022612"/>
    </source>
</evidence>
<name>A0A239F8Z0_9SPHN</name>
<dbReference type="SUPFAM" id="SSF50789">
    <property type="entry name" value="Herpes virus serine proteinase, assemblin"/>
    <property type="match status" value="1"/>
</dbReference>
<proteinExistence type="predicted"/>
<evidence type="ECO:0000256" key="3">
    <source>
        <dbReference type="ARBA" id="ARBA00022801"/>
    </source>
</evidence>
<dbReference type="GO" id="GO:0006508">
    <property type="term" value="P:proteolysis"/>
    <property type="evidence" value="ECO:0007669"/>
    <property type="project" value="UniProtKB-KW"/>
</dbReference>
<sequence length="219" mass="24103">MLRTKNCGLTLDVKAIGDDGVIEGYASMFNVVDSYNEMVAPGAFKASLATAKREKRAVKMLYQHDTWTVIGVWDEVAEDEKGLRVRGRLLKDISPKAAEVYGLVREGALDELSIGYREIETAPDRQQDGVTVLKKLDLREVSIVTFGALGRAARIDEVKSIQDGGRNLTIREFEGFLRDAGFSRKMAEAISASSRPHLRGEPGAQADDAAVRFLRAMRG</sequence>
<protein>
    <recommendedName>
        <fullName evidence="4">Prohead serine protease domain-containing protein</fullName>
    </recommendedName>
</protein>
<dbReference type="OrthoDB" id="9804926at2"/>
<keyword evidence="6" id="KW-1185">Reference proteome</keyword>
<dbReference type="EMBL" id="FZOS01000008">
    <property type="protein sequence ID" value="SNS53389.1"/>
    <property type="molecule type" value="Genomic_DNA"/>
</dbReference>